<evidence type="ECO:0000313" key="2">
    <source>
        <dbReference type="Proteomes" id="UP000257109"/>
    </source>
</evidence>
<evidence type="ECO:0008006" key="3">
    <source>
        <dbReference type="Google" id="ProtNLM"/>
    </source>
</evidence>
<dbReference type="EMBL" id="QJKJ01000189">
    <property type="protein sequence ID" value="RDY13835.1"/>
    <property type="molecule type" value="Genomic_DNA"/>
</dbReference>
<gene>
    <name evidence="1" type="ORF">CR513_01184</name>
</gene>
<name>A0A371IFS4_MUCPR</name>
<dbReference type="Proteomes" id="UP000257109">
    <property type="component" value="Unassembled WGS sequence"/>
</dbReference>
<evidence type="ECO:0000313" key="1">
    <source>
        <dbReference type="EMBL" id="RDY13835.1"/>
    </source>
</evidence>
<dbReference type="OrthoDB" id="10055717at2759"/>
<sequence length="76" mass="8629">MDLAQINYTTMEKELVEILVEEAGCEAKTNLVDASLHEFELEIKDKKGAEIAVVDHVSRLERGVDLLPIRDEFLDE</sequence>
<reference evidence="1" key="1">
    <citation type="submission" date="2018-05" db="EMBL/GenBank/DDBJ databases">
        <title>Draft genome of Mucuna pruriens seed.</title>
        <authorList>
            <person name="Nnadi N.E."/>
            <person name="Vos R."/>
            <person name="Hasami M.H."/>
            <person name="Devisetty U.K."/>
            <person name="Aguiy J.C."/>
        </authorList>
    </citation>
    <scope>NUCLEOTIDE SEQUENCE [LARGE SCALE GENOMIC DNA]</scope>
    <source>
        <strain evidence="1">JCA_2017</strain>
    </source>
</reference>
<proteinExistence type="predicted"/>
<feature type="non-terminal residue" evidence="1">
    <location>
        <position position="1"/>
    </location>
</feature>
<protein>
    <recommendedName>
        <fullName evidence="3">Reverse transcriptase/retrotransposon-derived protein RNase H-like domain-containing protein</fullName>
    </recommendedName>
</protein>
<keyword evidence="2" id="KW-1185">Reference proteome</keyword>
<accession>A0A371IFS4</accession>
<dbReference type="AlphaFoldDB" id="A0A371IFS4"/>
<organism evidence="1 2">
    <name type="scientific">Mucuna pruriens</name>
    <name type="common">Velvet bean</name>
    <name type="synonym">Dolichos pruriens</name>
    <dbReference type="NCBI Taxonomy" id="157652"/>
    <lineage>
        <taxon>Eukaryota</taxon>
        <taxon>Viridiplantae</taxon>
        <taxon>Streptophyta</taxon>
        <taxon>Embryophyta</taxon>
        <taxon>Tracheophyta</taxon>
        <taxon>Spermatophyta</taxon>
        <taxon>Magnoliopsida</taxon>
        <taxon>eudicotyledons</taxon>
        <taxon>Gunneridae</taxon>
        <taxon>Pentapetalae</taxon>
        <taxon>rosids</taxon>
        <taxon>fabids</taxon>
        <taxon>Fabales</taxon>
        <taxon>Fabaceae</taxon>
        <taxon>Papilionoideae</taxon>
        <taxon>50 kb inversion clade</taxon>
        <taxon>NPAAA clade</taxon>
        <taxon>indigoferoid/millettioid clade</taxon>
        <taxon>Phaseoleae</taxon>
        <taxon>Mucuna</taxon>
    </lineage>
</organism>
<comment type="caution">
    <text evidence="1">The sequence shown here is derived from an EMBL/GenBank/DDBJ whole genome shotgun (WGS) entry which is preliminary data.</text>
</comment>